<dbReference type="Gene3D" id="3.40.190.10">
    <property type="entry name" value="Periplasmic binding protein-like II"/>
    <property type="match status" value="1"/>
</dbReference>
<dbReference type="Pfam" id="PF03401">
    <property type="entry name" value="TctC"/>
    <property type="match status" value="1"/>
</dbReference>
<name>W0PHJ0_ADVMD</name>
<keyword evidence="4" id="KW-1185">Reference proteome</keyword>
<feature type="chain" id="PRO_5004794153" evidence="2">
    <location>
        <begin position="25"/>
        <end position="324"/>
    </location>
</feature>
<proteinExistence type="inferred from homology"/>
<dbReference type="eggNOG" id="COG3181">
    <property type="taxonomic scope" value="Bacteria"/>
</dbReference>
<dbReference type="HOGENOM" id="CLU_045683_0_0_4"/>
<keyword evidence="2" id="KW-0732">Signal</keyword>
<dbReference type="PANTHER" id="PTHR42928">
    <property type="entry name" value="TRICARBOXYLATE-BINDING PROTEIN"/>
    <property type="match status" value="1"/>
</dbReference>
<dbReference type="PANTHER" id="PTHR42928:SF5">
    <property type="entry name" value="BLR1237 PROTEIN"/>
    <property type="match status" value="1"/>
</dbReference>
<keyword evidence="3" id="KW-0675">Receptor</keyword>
<evidence type="ECO:0000313" key="4">
    <source>
        <dbReference type="Proteomes" id="UP000019095"/>
    </source>
</evidence>
<dbReference type="InterPro" id="IPR042100">
    <property type="entry name" value="Bug_dom1"/>
</dbReference>
<evidence type="ECO:0000256" key="2">
    <source>
        <dbReference type="SAM" id="SignalP"/>
    </source>
</evidence>
<gene>
    <name evidence="3" type="ORF">MIM_c31780</name>
</gene>
<sequence length="324" mass="34418">MKNIKCFITITAMSAILAVTPAVAQNESFPNKPIKLVVPYAPGGASDTLSRAVGKKWGEILGQPVVIMNKPGGVGTIGIAEGVRSAADGYTVVLAAVPFVITQYTIKALPYDGKRDLQPLGLLQAPPMVLVVNPNLKINTLQEYIDQSKSRPEGLTYATTGVGSVTHLAGVLLKQQTGAKITDVPYKGGGQSVLDVIGGQVDSAFLSPVEVNQHINEGKLTGIAVSTLKPSRVNPNLNTFSESGAPGYDVTGWFGLLIRTGTEPAKINKLSETLQQALHSQEVVSQLEKMGEVPEGTVEEFSALLDKEHKRWKQVVSDAKIAPQ</sequence>
<dbReference type="SUPFAM" id="SSF53850">
    <property type="entry name" value="Periplasmic binding protein-like II"/>
    <property type="match status" value="1"/>
</dbReference>
<dbReference type="KEGG" id="amim:MIM_c31780"/>
<dbReference type="EMBL" id="CP003915">
    <property type="protein sequence ID" value="AHG65242.1"/>
    <property type="molecule type" value="Genomic_DNA"/>
</dbReference>
<dbReference type="Proteomes" id="UP000019095">
    <property type="component" value="Chromosome"/>
</dbReference>
<dbReference type="PIRSF" id="PIRSF017082">
    <property type="entry name" value="YflP"/>
    <property type="match status" value="1"/>
</dbReference>
<dbReference type="CDD" id="cd07012">
    <property type="entry name" value="PBP2_Bug_TTT"/>
    <property type="match status" value="1"/>
</dbReference>
<protein>
    <submittedName>
        <fullName evidence="3">Putative Bug-like extracytoplasmic solute binding receptor, TTT family</fullName>
    </submittedName>
</protein>
<dbReference type="Gene3D" id="3.40.190.150">
    <property type="entry name" value="Bordetella uptake gene, domain 1"/>
    <property type="match status" value="1"/>
</dbReference>
<comment type="similarity">
    <text evidence="1">Belongs to the UPF0065 (bug) family.</text>
</comment>
<dbReference type="RefSeq" id="WP_025373909.1">
    <property type="nucleotide sequence ID" value="NZ_CP003915.1"/>
</dbReference>
<dbReference type="InterPro" id="IPR005064">
    <property type="entry name" value="BUG"/>
</dbReference>
<dbReference type="AlphaFoldDB" id="W0PHJ0"/>
<evidence type="ECO:0000313" key="3">
    <source>
        <dbReference type="EMBL" id="AHG65242.1"/>
    </source>
</evidence>
<evidence type="ECO:0000256" key="1">
    <source>
        <dbReference type="ARBA" id="ARBA00006987"/>
    </source>
</evidence>
<accession>W0PHJ0</accession>
<dbReference type="OrthoDB" id="9780943at2"/>
<dbReference type="STRING" id="1247726.MIM_c31780"/>
<organism evidence="3 4">
    <name type="scientific">Advenella mimigardefordensis (strain DSM 17166 / LMG 22922 / DPN7)</name>
    <dbReference type="NCBI Taxonomy" id="1247726"/>
    <lineage>
        <taxon>Bacteria</taxon>
        <taxon>Pseudomonadati</taxon>
        <taxon>Pseudomonadota</taxon>
        <taxon>Betaproteobacteria</taxon>
        <taxon>Burkholderiales</taxon>
        <taxon>Alcaligenaceae</taxon>
    </lineage>
</organism>
<dbReference type="PATRIC" id="fig|1247726.3.peg.3512"/>
<reference evidence="3 4" key="1">
    <citation type="journal article" date="2014" name="Microbiology">
        <title>Unravelling the complete genome sequence of Advenella mimigardefordensis strain DPN7T and novel insights in the catabolism of the xenobiotic polythioester precursor 3,3'-dithiodipropionate.</title>
        <authorList>
            <person name="Wubbeler J.H."/>
            <person name="Hiessl S."/>
            <person name="Schuldes J."/>
            <person name="Thurmer A."/>
            <person name="Daniel R."/>
            <person name="Steinbuchel A."/>
        </authorList>
    </citation>
    <scope>NUCLEOTIDE SEQUENCE [LARGE SCALE GENOMIC DNA]</scope>
    <source>
        <strain evidence="4">DSM 17166 / LMG 22922 / DPN7</strain>
    </source>
</reference>
<feature type="signal peptide" evidence="2">
    <location>
        <begin position="1"/>
        <end position="24"/>
    </location>
</feature>